<accession>A0ABP5CLT8</accession>
<dbReference type="Gene3D" id="3.40.430.10">
    <property type="entry name" value="Dihydrofolate Reductase, subunit A"/>
    <property type="match status" value="1"/>
</dbReference>
<dbReference type="PANTHER" id="PTHR38011">
    <property type="entry name" value="DIHYDROFOLATE REDUCTASE FAMILY PROTEIN (AFU_ORTHOLOGUE AFUA_8G06820)"/>
    <property type="match status" value="1"/>
</dbReference>
<name>A0ABP5CLT8_9ACTN</name>
<dbReference type="Pfam" id="PF01872">
    <property type="entry name" value="RibD_C"/>
    <property type="match status" value="1"/>
</dbReference>
<proteinExistence type="predicted"/>
<dbReference type="EMBL" id="BAAAQM010000011">
    <property type="protein sequence ID" value="GAA1965860.1"/>
    <property type="molecule type" value="Genomic_DNA"/>
</dbReference>
<protein>
    <submittedName>
        <fullName evidence="2">Dihydrofolate reductase family protein</fullName>
    </submittedName>
</protein>
<keyword evidence="3" id="KW-1185">Reference proteome</keyword>
<dbReference type="InterPro" id="IPR050765">
    <property type="entry name" value="Riboflavin_Biosynth_HTPR"/>
</dbReference>
<comment type="caution">
    <text evidence="2">The sequence shown here is derived from an EMBL/GenBank/DDBJ whole genome shotgun (WGS) entry which is preliminary data.</text>
</comment>
<evidence type="ECO:0000313" key="3">
    <source>
        <dbReference type="Proteomes" id="UP001499854"/>
    </source>
</evidence>
<sequence>MRKLIVIAIMSLDGYVAGPGEDVMVLPMDHAFDEYNLERMRTAGTTLLGRRSYEGFKGFWPMVDGNDAFGPVQQEFSRLDDAVAKVVVSDTLTMDQTAPWTDTTTIVRRAEAHAVVAGLKRGDETEGDIVMWGSHTLWADLLAAGLVDELHLMVGPVVLGDGIAAFEGGKAPALKLVGTRTWEGSDNVLLRYSVERS</sequence>
<feature type="domain" description="Bacterial bifunctional deaminase-reductase C-terminal" evidence="1">
    <location>
        <begin position="2"/>
        <end position="181"/>
    </location>
</feature>
<dbReference type="Proteomes" id="UP001499854">
    <property type="component" value="Unassembled WGS sequence"/>
</dbReference>
<reference evidence="3" key="1">
    <citation type="journal article" date="2019" name="Int. J. Syst. Evol. Microbiol.">
        <title>The Global Catalogue of Microorganisms (GCM) 10K type strain sequencing project: providing services to taxonomists for standard genome sequencing and annotation.</title>
        <authorList>
            <consortium name="The Broad Institute Genomics Platform"/>
            <consortium name="The Broad Institute Genome Sequencing Center for Infectious Disease"/>
            <person name="Wu L."/>
            <person name="Ma J."/>
        </authorList>
    </citation>
    <scope>NUCLEOTIDE SEQUENCE [LARGE SCALE GENOMIC DNA]</scope>
    <source>
        <strain evidence="3">JCM 16013</strain>
    </source>
</reference>
<dbReference type="RefSeq" id="WP_344657073.1">
    <property type="nucleotide sequence ID" value="NZ_BAAAQM010000011.1"/>
</dbReference>
<gene>
    <name evidence="2" type="ORF">GCM10009838_24340</name>
</gene>
<organism evidence="2 3">
    <name type="scientific">Catenulispora subtropica</name>
    <dbReference type="NCBI Taxonomy" id="450798"/>
    <lineage>
        <taxon>Bacteria</taxon>
        <taxon>Bacillati</taxon>
        <taxon>Actinomycetota</taxon>
        <taxon>Actinomycetes</taxon>
        <taxon>Catenulisporales</taxon>
        <taxon>Catenulisporaceae</taxon>
        <taxon>Catenulispora</taxon>
    </lineage>
</organism>
<dbReference type="SUPFAM" id="SSF53597">
    <property type="entry name" value="Dihydrofolate reductase-like"/>
    <property type="match status" value="1"/>
</dbReference>
<evidence type="ECO:0000313" key="2">
    <source>
        <dbReference type="EMBL" id="GAA1965860.1"/>
    </source>
</evidence>
<dbReference type="InterPro" id="IPR002734">
    <property type="entry name" value="RibDG_C"/>
</dbReference>
<evidence type="ECO:0000259" key="1">
    <source>
        <dbReference type="Pfam" id="PF01872"/>
    </source>
</evidence>
<dbReference type="InterPro" id="IPR024072">
    <property type="entry name" value="DHFR-like_dom_sf"/>
</dbReference>
<dbReference type="PANTHER" id="PTHR38011:SF11">
    <property type="entry name" value="2,5-DIAMINO-6-RIBOSYLAMINO-4(3H)-PYRIMIDINONE 5'-PHOSPHATE REDUCTASE"/>
    <property type="match status" value="1"/>
</dbReference>